<feature type="transmembrane region" description="Helical" evidence="5">
    <location>
        <begin position="119"/>
        <end position="136"/>
    </location>
</feature>
<reference evidence="6 7" key="1">
    <citation type="submission" date="2024-06" db="EMBL/GenBank/DDBJ databases">
        <title>Genomic Encyclopedia of Type Strains, Phase IV (KMG-IV): sequencing the most valuable type-strain genomes for metagenomic binning, comparative biology and taxonomic classification.</title>
        <authorList>
            <person name="Goeker M."/>
        </authorList>
    </citation>
    <scope>NUCLEOTIDE SEQUENCE [LARGE SCALE GENOMIC DNA]</scope>
    <source>
        <strain evidence="6 7">DSM 105042</strain>
    </source>
</reference>
<dbReference type="Pfam" id="PF01124">
    <property type="entry name" value="MAPEG"/>
    <property type="match status" value="1"/>
</dbReference>
<dbReference type="RefSeq" id="WP_247244934.1">
    <property type="nucleotide sequence ID" value="NZ_JALJRA010000012.1"/>
</dbReference>
<evidence type="ECO:0000256" key="5">
    <source>
        <dbReference type="SAM" id="Phobius"/>
    </source>
</evidence>
<evidence type="ECO:0000313" key="6">
    <source>
        <dbReference type="EMBL" id="MET3587157.1"/>
    </source>
</evidence>
<gene>
    <name evidence="6" type="ORF">ABID21_003279</name>
</gene>
<comment type="caution">
    <text evidence="6">The sequence shown here is derived from an EMBL/GenBank/DDBJ whole genome shotgun (WGS) entry which is preliminary data.</text>
</comment>
<evidence type="ECO:0000256" key="3">
    <source>
        <dbReference type="ARBA" id="ARBA00022989"/>
    </source>
</evidence>
<comment type="subcellular location">
    <subcellularLocation>
        <location evidence="1">Membrane</location>
    </subcellularLocation>
</comment>
<proteinExistence type="predicted"/>
<dbReference type="EMBL" id="JBEPLJ010000012">
    <property type="protein sequence ID" value="MET3587157.1"/>
    <property type="molecule type" value="Genomic_DNA"/>
</dbReference>
<dbReference type="PANTHER" id="PTHR35371:SF1">
    <property type="entry name" value="BLR7753 PROTEIN"/>
    <property type="match status" value="1"/>
</dbReference>
<dbReference type="InterPro" id="IPR001129">
    <property type="entry name" value="Membr-assoc_MAPEG"/>
</dbReference>
<keyword evidence="3 5" id="KW-1133">Transmembrane helix</keyword>
<feature type="transmembrane region" description="Helical" evidence="5">
    <location>
        <begin position="12"/>
        <end position="32"/>
    </location>
</feature>
<dbReference type="SUPFAM" id="SSF161084">
    <property type="entry name" value="MAPEG domain-like"/>
    <property type="match status" value="1"/>
</dbReference>
<evidence type="ECO:0000256" key="2">
    <source>
        <dbReference type="ARBA" id="ARBA00022692"/>
    </source>
</evidence>
<dbReference type="PANTHER" id="PTHR35371">
    <property type="entry name" value="INNER MEMBRANE PROTEIN"/>
    <property type="match status" value="1"/>
</dbReference>
<dbReference type="Proteomes" id="UP001549031">
    <property type="component" value="Unassembled WGS sequence"/>
</dbReference>
<evidence type="ECO:0000256" key="4">
    <source>
        <dbReference type="ARBA" id="ARBA00023136"/>
    </source>
</evidence>
<name>A0ABV2H9D2_9HYPH</name>
<dbReference type="Gene3D" id="1.20.120.550">
    <property type="entry name" value="Membrane associated eicosanoid/glutathione metabolism-like domain"/>
    <property type="match status" value="1"/>
</dbReference>
<keyword evidence="7" id="KW-1185">Reference proteome</keyword>
<dbReference type="InterPro" id="IPR023352">
    <property type="entry name" value="MAPEG-like_dom_sf"/>
</dbReference>
<feature type="transmembrane region" description="Helical" evidence="5">
    <location>
        <begin position="71"/>
        <end position="99"/>
    </location>
</feature>
<evidence type="ECO:0000313" key="7">
    <source>
        <dbReference type="Proteomes" id="UP001549031"/>
    </source>
</evidence>
<accession>A0ABV2H9D2</accession>
<sequence length="137" mass="14613">MELASADATYLLTLLSLSVVLLLVHIGLQGMLATKELGSAWNAGPRDEGREPQSAQAGRAARASKNFQETYPAFVGLLLGLAFAGDTSGIGLIGASLWLVARVIYIPLYLSGIPYIRSLVWLVSIVALLMMMFGLFA</sequence>
<keyword evidence="4 5" id="KW-0472">Membrane</keyword>
<keyword evidence="2 5" id="KW-0812">Transmembrane</keyword>
<organism evidence="6 7">
    <name type="scientific">Pseudorhizobium tarimense</name>
    <dbReference type="NCBI Taxonomy" id="1079109"/>
    <lineage>
        <taxon>Bacteria</taxon>
        <taxon>Pseudomonadati</taxon>
        <taxon>Pseudomonadota</taxon>
        <taxon>Alphaproteobacteria</taxon>
        <taxon>Hyphomicrobiales</taxon>
        <taxon>Rhizobiaceae</taxon>
        <taxon>Rhizobium/Agrobacterium group</taxon>
        <taxon>Pseudorhizobium</taxon>
    </lineage>
</organism>
<evidence type="ECO:0000256" key="1">
    <source>
        <dbReference type="ARBA" id="ARBA00004370"/>
    </source>
</evidence>
<protein>
    <submittedName>
        <fullName evidence="6">MAPEG superfamily protein</fullName>
    </submittedName>
</protein>